<dbReference type="Proteomes" id="UP001597171">
    <property type="component" value="Unassembled WGS sequence"/>
</dbReference>
<feature type="transmembrane region" description="Helical" evidence="1">
    <location>
        <begin position="67"/>
        <end position="85"/>
    </location>
</feature>
<sequence length="96" mass="9942">MKGVAGVLVVVILITMVLFVLADLAGGLGDFPNSRWAGAIAMLCIAVWIGPRVFGNALTDGSRTLKAIAIWLALAVGLALLYIYGQDTLASLGVNV</sequence>
<evidence type="ECO:0008006" key="4">
    <source>
        <dbReference type="Google" id="ProtNLM"/>
    </source>
</evidence>
<keyword evidence="1" id="KW-0812">Transmembrane</keyword>
<feature type="transmembrane region" description="Helical" evidence="1">
    <location>
        <begin position="35"/>
        <end position="55"/>
    </location>
</feature>
<evidence type="ECO:0000313" key="3">
    <source>
        <dbReference type="Proteomes" id="UP001597171"/>
    </source>
</evidence>
<evidence type="ECO:0000256" key="1">
    <source>
        <dbReference type="SAM" id="Phobius"/>
    </source>
</evidence>
<feature type="transmembrane region" description="Helical" evidence="1">
    <location>
        <begin position="7"/>
        <end position="29"/>
    </location>
</feature>
<accession>A0ABW3Z6Q4</accession>
<dbReference type="RefSeq" id="WP_378775159.1">
    <property type="nucleotide sequence ID" value="NZ_JBHTMX010000050.1"/>
</dbReference>
<name>A0ABW3Z6Q4_9HYPH</name>
<keyword evidence="3" id="KW-1185">Reference proteome</keyword>
<keyword evidence="1" id="KW-0472">Membrane</keyword>
<keyword evidence="1" id="KW-1133">Transmembrane helix</keyword>
<proteinExistence type="predicted"/>
<evidence type="ECO:0000313" key="2">
    <source>
        <dbReference type="EMBL" id="MFD1331926.1"/>
    </source>
</evidence>
<comment type="caution">
    <text evidence="2">The sequence shown here is derived from an EMBL/GenBank/DDBJ whole genome shotgun (WGS) entry which is preliminary data.</text>
</comment>
<organism evidence="2 3">
    <name type="scientific">Methylopila musalis</name>
    <dbReference type="NCBI Taxonomy" id="1134781"/>
    <lineage>
        <taxon>Bacteria</taxon>
        <taxon>Pseudomonadati</taxon>
        <taxon>Pseudomonadota</taxon>
        <taxon>Alphaproteobacteria</taxon>
        <taxon>Hyphomicrobiales</taxon>
        <taxon>Methylopilaceae</taxon>
        <taxon>Methylopila</taxon>
    </lineage>
</organism>
<dbReference type="EMBL" id="JBHTMX010000050">
    <property type="protein sequence ID" value="MFD1331926.1"/>
    <property type="molecule type" value="Genomic_DNA"/>
</dbReference>
<gene>
    <name evidence="2" type="ORF">ACFQ4O_07920</name>
</gene>
<protein>
    <recommendedName>
        <fullName evidence="4">TrbC/VIRB2 family protein</fullName>
    </recommendedName>
</protein>
<reference evidence="3" key="1">
    <citation type="journal article" date="2019" name="Int. J. Syst. Evol. Microbiol.">
        <title>The Global Catalogue of Microorganisms (GCM) 10K type strain sequencing project: providing services to taxonomists for standard genome sequencing and annotation.</title>
        <authorList>
            <consortium name="The Broad Institute Genomics Platform"/>
            <consortium name="The Broad Institute Genome Sequencing Center for Infectious Disease"/>
            <person name="Wu L."/>
            <person name="Ma J."/>
        </authorList>
    </citation>
    <scope>NUCLEOTIDE SEQUENCE [LARGE SCALE GENOMIC DNA]</scope>
    <source>
        <strain evidence="3">CCUG 61696</strain>
    </source>
</reference>